<dbReference type="KEGG" id="bgo:BM43_5698"/>
<dbReference type="GO" id="GO:0005829">
    <property type="term" value="C:cytosol"/>
    <property type="evidence" value="ECO:0007669"/>
    <property type="project" value="TreeGrafter"/>
</dbReference>
<name>A0AAP8S8V2_BURGA</name>
<dbReference type="GO" id="GO:0019290">
    <property type="term" value="P:siderophore biosynthetic process"/>
    <property type="evidence" value="ECO:0007669"/>
    <property type="project" value="TreeGrafter"/>
</dbReference>
<dbReference type="Proteomes" id="UP000029590">
    <property type="component" value="Unassembled WGS sequence"/>
</dbReference>
<dbReference type="Pfam" id="PF03621">
    <property type="entry name" value="MbtH"/>
    <property type="match status" value="1"/>
</dbReference>
<dbReference type="PANTHER" id="PTHR38444">
    <property type="entry name" value="ENTEROBACTIN BIOSYNTHESIS PROTEIN YBDZ"/>
    <property type="match status" value="1"/>
</dbReference>
<dbReference type="InterPro" id="IPR005153">
    <property type="entry name" value="MbtH-like_dom"/>
</dbReference>
<evidence type="ECO:0000313" key="3">
    <source>
        <dbReference type="EMBL" id="UWX73702.1"/>
    </source>
</evidence>
<proteinExistence type="predicted"/>
<protein>
    <submittedName>
        <fullName evidence="3">MbtH family protein</fullName>
    </submittedName>
    <submittedName>
        <fullName evidence="2">MbtH-like family protein</fullName>
    </submittedName>
</protein>
<dbReference type="EMBL" id="CP104215">
    <property type="protein sequence ID" value="UWX73702.1"/>
    <property type="molecule type" value="Genomic_DNA"/>
</dbReference>
<dbReference type="Proteomes" id="UP001059745">
    <property type="component" value="Chromosome 2"/>
</dbReference>
<sequence>MESLFERDDARYQVLVNAAGQHSLWPESLDLPAGWQVALPAGPRREALDYVERHWAGLGADQTA</sequence>
<evidence type="ECO:0000313" key="4">
    <source>
        <dbReference type="Proteomes" id="UP000029590"/>
    </source>
</evidence>
<reference evidence="3" key="2">
    <citation type="submission" date="2022-09" db="EMBL/GenBank/DDBJ databases">
        <title>Genomic of Burkholderia gladioli.</title>
        <authorList>
            <person name="Wu H."/>
        </authorList>
    </citation>
    <scope>NUCLEOTIDE SEQUENCE</scope>
    <source>
        <strain evidence="3">ZN-S4</strain>
    </source>
</reference>
<reference evidence="2 4" key="1">
    <citation type="submission" date="2014-04" db="EMBL/GenBank/DDBJ databases">
        <authorList>
            <person name="Bishop-Lilly K.A."/>
            <person name="Broomall S.M."/>
            <person name="Chain P.S."/>
            <person name="Chertkov O."/>
            <person name="Coyne S.R."/>
            <person name="Daligault H.E."/>
            <person name="Davenport K.W."/>
            <person name="Erkkila T."/>
            <person name="Frey K.G."/>
            <person name="Gibbons H.S."/>
            <person name="Gu W."/>
            <person name="Jaissle J."/>
            <person name="Johnson S.L."/>
            <person name="Koroleva G.I."/>
            <person name="Ladner J.T."/>
            <person name="Lo C.-C."/>
            <person name="Minogue T.D."/>
            <person name="Munk C."/>
            <person name="Palacios G.F."/>
            <person name="Redden C.L."/>
            <person name="Rosenzweig C.N."/>
            <person name="Scholz M.B."/>
            <person name="Teshima H."/>
            <person name="Xu Y."/>
        </authorList>
    </citation>
    <scope>NUCLEOTIDE SEQUENCE [LARGE SCALE GENOMIC DNA]</scope>
    <source>
        <strain evidence="2">Gladioli</strain>
        <strain evidence="4">gladioli</strain>
    </source>
</reference>
<accession>A0AAP8S8V2</accession>
<evidence type="ECO:0000259" key="1">
    <source>
        <dbReference type="SMART" id="SM00923"/>
    </source>
</evidence>
<dbReference type="InterPro" id="IPR037407">
    <property type="entry name" value="MLP_fam"/>
</dbReference>
<dbReference type="Gene3D" id="3.90.820.10">
    <property type="entry name" value="Structural Genomics, Unknown Function 30-nov-00 1gh9 Mol_id"/>
    <property type="match status" value="1"/>
</dbReference>
<dbReference type="SUPFAM" id="SSF160582">
    <property type="entry name" value="MbtH-like"/>
    <property type="match status" value="1"/>
</dbReference>
<dbReference type="RefSeq" id="WP_017921608.1">
    <property type="nucleotide sequence ID" value="NZ_CADEPT010000003.1"/>
</dbReference>
<dbReference type="SMART" id="SM00923">
    <property type="entry name" value="MbtH"/>
    <property type="match status" value="1"/>
</dbReference>
<dbReference type="AlphaFoldDB" id="A0AAP8S8V2"/>
<evidence type="ECO:0000313" key="2">
    <source>
        <dbReference type="EMBL" id="KGC14928.1"/>
    </source>
</evidence>
<dbReference type="EMBL" id="JPGG01000016">
    <property type="protein sequence ID" value="KGC14928.1"/>
    <property type="molecule type" value="Genomic_DNA"/>
</dbReference>
<gene>
    <name evidence="2" type="ORF">DM48_2067</name>
    <name evidence="3" type="ORF">NYZ96_19320</name>
</gene>
<feature type="domain" description="MbtH-like" evidence="1">
    <location>
        <begin position="3"/>
        <end position="53"/>
    </location>
</feature>
<organism evidence="2 4">
    <name type="scientific">Burkholderia gladioli</name>
    <name type="common">Pseudomonas marginata</name>
    <name type="synonym">Phytomonas marginata</name>
    <dbReference type="NCBI Taxonomy" id="28095"/>
    <lineage>
        <taxon>Bacteria</taxon>
        <taxon>Pseudomonadati</taxon>
        <taxon>Pseudomonadota</taxon>
        <taxon>Betaproteobacteria</taxon>
        <taxon>Burkholderiales</taxon>
        <taxon>Burkholderiaceae</taxon>
        <taxon>Burkholderia</taxon>
    </lineage>
</organism>
<dbReference type="InterPro" id="IPR038020">
    <property type="entry name" value="MbtH-like_sf"/>
</dbReference>
<dbReference type="PANTHER" id="PTHR38444:SF1">
    <property type="entry name" value="ENTEROBACTIN BIOSYNTHESIS PROTEIN YBDZ"/>
    <property type="match status" value="1"/>
</dbReference>